<keyword evidence="2" id="KW-1003">Cell membrane</keyword>
<dbReference type="GO" id="GO:0005886">
    <property type="term" value="C:plasma membrane"/>
    <property type="evidence" value="ECO:0007669"/>
    <property type="project" value="UniProtKB-SubCell"/>
</dbReference>
<reference evidence="10 11" key="1">
    <citation type="submission" date="2019-03" db="EMBL/GenBank/DDBJ databases">
        <title>Genomic Encyclopedia of Type Strains, Phase IV (KMG-IV): sequencing the most valuable type-strain genomes for metagenomic binning, comparative biology and taxonomic classification.</title>
        <authorList>
            <person name="Goeker M."/>
        </authorList>
    </citation>
    <scope>NUCLEOTIDE SEQUENCE [LARGE SCALE GENOMIC DNA]</scope>
    <source>
        <strain evidence="10 11">DSM 7445</strain>
    </source>
</reference>
<dbReference type="GO" id="GO:0006508">
    <property type="term" value="P:proteolysis"/>
    <property type="evidence" value="ECO:0007669"/>
    <property type="project" value="UniProtKB-KW"/>
</dbReference>
<evidence type="ECO:0000256" key="7">
    <source>
        <dbReference type="ARBA" id="ARBA00023136"/>
    </source>
</evidence>
<keyword evidence="3" id="KW-0645">Protease</keyword>
<dbReference type="NCBIfam" id="TIGR02914">
    <property type="entry name" value="EpsI_fam"/>
    <property type="match status" value="1"/>
</dbReference>
<dbReference type="InterPro" id="IPR026392">
    <property type="entry name" value="Exo/Archaeosortase_dom"/>
</dbReference>
<feature type="transmembrane region" description="Helical" evidence="8">
    <location>
        <begin position="212"/>
        <end position="239"/>
    </location>
</feature>
<dbReference type="OrthoDB" id="9797363at2"/>
<dbReference type="NCBIfam" id="TIGR02602">
    <property type="entry name" value="8TM_EpsH"/>
    <property type="match status" value="1"/>
</dbReference>
<keyword evidence="4 8" id="KW-0812">Transmembrane</keyword>
<comment type="subcellular location">
    <subcellularLocation>
        <location evidence="1">Cell membrane</location>
        <topology evidence="1">Multi-pass membrane protein</topology>
    </subcellularLocation>
</comment>
<dbReference type="Proteomes" id="UP000295382">
    <property type="component" value="Unassembled WGS sequence"/>
</dbReference>
<comment type="caution">
    <text evidence="10">The sequence shown here is derived from an EMBL/GenBank/DDBJ whole genome shotgun (WGS) entry which is preliminary data.</text>
</comment>
<evidence type="ECO:0000256" key="2">
    <source>
        <dbReference type="ARBA" id="ARBA00022475"/>
    </source>
</evidence>
<evidence type="ECO:0000256" key="4">
    <source>
        <dbReference type="ARBA" id="ARBA00022692"/>
    </source>
</evidence>
<feature type="transmembrane region" description="Helical" evidence="8">
    <location>
        <begin position="44"/>
        <end position="60"/>
    </location>
</feature>
<evidence type="ECO:0000256" key="5">
    <source>
        <dbReference type="ARBA" id="ARBA00022801"/>
    </source>
</evidence>
<dbReference type="EMBL" id="SLZQ01000002">
    <property type="protein sequence ID" value="TCS38567.1"/>
    <property type="molecule type" value="Genomic_DNA"/>
</dbReference>
<keyword evidence="11" id="KW-1185">Reference proteome</keyword>
<feature type="domain" description="Methanolan biosynthesis EpsI" evidence="9">
    <location>
        <begin position="308"/>
        <end position="502"/>
    </location>
</feature>
<evidence type="ECO:0000256" key="8">
    <source>
        <dbReference type="SAM" id="Phobius"/>
    </source>
</evidence>
<evidence type="ECO:0000313" key="11">
    <source>
        <dbReference type="Proteomes" id="UP000295382"/>
    </source>
</evidence>
<keyword evidence="5" id="KW-0378">Hydrolase</keyword>
<dbReference type="InterPro" id="IPR019127">
    <property type="entry name" value="Exosortase"/>
</dbReference>
<evidence type="ECO:0000256" key="3">
    <source>
        <dbReference type="ARBA" id="ARBA00022670"/>
    </source>
</evidence>
<sequence length="513" mass="57810">MNAQGLAAGRLWTMLVFGATLLAPFVIYFGTARSIVSIWNSSETFAHGYIILPISLYLVWRERHRIAQMSPYPWWPALLALAACGFGWLLAYLGDVQVVRQYAFVAMIPVAAVAVLGWRISWQLAFPLLFLLFAVPFGDIFIDPLINLTADFTVAAVEATGIPILRQGNSFSLPSGDWSVVEACSGVRYLISSVTLGCLYAYLTYRSWKRRLLFVLFSIAVPIVANGARAFMIVMIGHFSGMQLAVGVDHLIYGWLFFGIVMFLMFWIGSFWREDNKIFTGSDKLSMNSSSAAQTAPRWQLPAAAVATIICMMIWPAYAYYLENSQPAEVAQANLSSLHVQWREDKPFTTWKPNFLAPNAELTRFYRKGEQQAGMTLLYYRNQHDESELINTQNRLVRDEDPSWRRLSSSGRSEPLGGRQLALRESQLQGPSGKLLVWQWYWVDGGFIVSDYQGKLLQAKVKLMRQNDDSASVMVYAPVTEDVEKARSSLREFLAEHLAAVESALSLNRRNQP</sequence>
<keyword evidence="6 8" id="KW-1133">Transmembrane helix</keyword>
<dbReference type="NCBIfam" id="TIGR04178">
    <property type="entry name" value="exo_archaeo"/>
    <property type="match status" value="1"/>
</dbReference>
<feature type="transmembrane region" description="Helical" evidence="8">
    <location>
        <begin position="301"/>
        <end position="321"/>
    </location>
</feature>
<evidence type="ECO:0000256" key="6">
    <source>
        <dbReference type="ARBA" id="ARBA00022989"/>
    </source>
</evidence>
<feature type="transmembrane region" description="Helical" evidence="8">
    <location>
        <begin position="251"/>
        <end position="272"/>
    </location>
</feature>
<feature type="transmembrane region" description="Helical" evidence="8">
    <location>
        <begin position="72"/>
        <end position="93"/>
    </location>
</feature>
<proteinExistence type="predicted"/>
<name>A0A4R3HYV6_PAULE</name>
<evidence type="ECO:0000259" key="9">
    <source>
        <dbReference type="Pfam" id="PF11984"/>
    </source>
</evidence>
<keyword evidence="7 8" id="KW-0472">Membrane</keyword>
<feature type="transmembrane region" description="Helical" evidence="8">
    <location>
        <begin position="99"/>
        <end position="117"/>
    </location>
</feature>
<dbReference type="GO" id="GO:0008233">
    <property type="term" value="F:peptidase activity"/>
    <property type="evidence" value="ECO:0007669"/>
    <property type="project" value="UniProtKB-KW"/>
</dbReference>
<feature type="transmembrane region" description="Helical" evidence="8">
    <location>
        <begin position="124"/>
        <end position="142"/>
    </location>
</feature>
<dbReference type="AlphaFoldDB" id="A0A4R3HYV6"/>
<dbReference type="RefSeq" id="WP_132257635.1">
    <property type="nucleotide sequence ID" value="NZ_SLZQ01000002.1"/>
</dbReference>
<evidence type="ECO:0000256" key="1">
    <source>
        <dbReference type="ARBA" id="ARBA00004651"/>
    </source>
</evidence>
<dbReference type="Pfam" id="PF11984">
    <property type="entry name" value="DUF3485"/>
    <property type="match status" value="1"/>
</dbReference>
<protein>
    <submittedName>
        <fullName evidence="10">Exosortase A</fullName>
    </submittedName>
</protein>
<dbReference type="InterPro" id="IPR017540">
    <property type="entry name" value="Exosortase-1"/>
</dbReference>
<feature type="transmembrane region" description="Helical" evidence="8">
    <location>
        <begin position="12"/>
        <end position="32"/>
    </location>
</feature>
<organism evidence="10 11">
    <name type="scientific">Paucimonas lemoignei</name>
    <name type="common">Pseudomonas lemoignei</name>
    <dbReference type="NCBI Taxonomy" id="29443"/>
    <lineage>
        <taxon>Bacteria</taxon>
        <taxon>Pseudomonadati</taxon>
        <taxon>Pseudomonadota</taxon>
        <taxon>Betaproteobacteria</taxon>
        <taxon>Burkholderiales</taxon>
        <taxon>Burkholderiaceae</taxon>
        <taxon>Paucimonas</taxon>
    </lineage>
</organism>
<dbReference type="InterPro" id="IPR013426">
    <property type="entry name" value="EpsH-like"/>
</dbReference>
<evidence type="ECO:0000313" key="10">
    <source>
        <dbReference type="EMBL" id="TCS38567.1"/>
    </source>
</evidence>
<feature type="transmembrane region" description="Helical" evidence="8">
    <location>
        <begin position="187"/>
        <end position="205"/>
    </location>
</feature>
<gene>
    <name evidence="10" type="ORF">EDC30_102306</name>
</gene>
<dbReference type="NCBIfam" id="TIGR03109">
    <property type="entry name" value="exosort_XrtA"/>
    <property type="match status" value="1"/>
</dbReference>
<dbReference type="Pfam" id="PF09721">
    <property type="entry name" value="Exosortase_EpsH"/>
    <property type="match status" value="1"/>
</dbReference>
<dbReference type="InterPro" id="IPR014263">
    <property type="entry name" value="Methanolan_biosynth_EpsI"/>
</dbReference>
<accession>A0A4R3HYV6</accession>